<sequence>MTPDQWQRCVEMTDRVMSLQSLLQPGSFWGMFPNIISTRTSGHMASTWSIFPGSSELLLWCSERAHTGRETVFRTQLTVSVTLSGLPQRTWASRRPIGSDRSV</sequence>
<comment type="caution">
    <text evidence="1">The sequence shown here is derived from an EMBL/GenBank/DDBJ whole genome shotgun (WGS) entry which is preliminary data.</text>
</comment>
<proteinExistence type="predicted"/>
<evidence type="ECO:0000313" key="1">
    <source>
        <dbReference type="EMBL" id="KAJ8372184.1"/>
    </source>
</evidence>
<organism evidence="1 2">
    <name type="scientific">Aldrovandia affinis</name>
    <dbReference type="NCBI Taxonomy" id="143900"/>
    <lineage>
        <taxon>Eukaryota</taxon>
        <taxon>Metazoa</taxon>
        <taxon>Chordata</taxon>
        <taxon>Craniata</taxon>
        <taxon>Vertebrata</taxon>
        <taxon>Euteleostomi</taxon>
        <taxon>Actinopterygii</taxon>
        <taxon>Neopterygii</taxon>
        <taxon>Teleostei</taxon>
        <taxon>Notacanthiformes</taxon>
        <taxon>Halosauridae</taxon>
        <taxon>Aldrovandia</taxon>
    </lineage>
</organism>
<accession>A0AAD7W1V9</accession>
<reference evidence="1" key="1">
    <citation type="journal article" date="2023" name="Science">
        <title>Genome structures resolve the early diversification of teleost fishes.</title>
        <authorList>
            <person name="Parey E."/>
            <person name="Louis A."/>
            <person name="Montfort J."/>
            <person name="Bouchez O."/>
            <person name="Roques C."/>
            <person name="Iampietro C."/>
            <person name="Lluch J."/>
            <person name="Castinel A."/>
            <person name="Donnadieu C."/>
            <person name="Desvignes T."/>
            <person name="Floi Bucao C."/>
            <person name="Jouanno E."/>
            <person name="Wen M."/>
            <person name="Mejri S."/>
            <person name="Dirks R."/>
            <person name="Jansen H."/>
            <person name="Henkel C."/>
            <person name="Chen W.J."/>
            <person name="Zahm M."/>
            <person name="Cabau C."/>
            <person name="Klopp C."/>
            <person name="Thompson A.W."/>
            <person name="Robinson-Rechavi M."/>
            <person name="Braasch I."/>
            <person name="Lecointre G."/>
            <person name="Bobe J."/>
            <person name="Postlethwait J.H."/>
            <person name="Berthelot C."/>
            <person name="Roest Crollius H."/>
            <person name="Guiguen Y."/>
        </authorList>
    </citation>
    <scope>NUCLEOTIDE SEQUENCE</scope>
    <source>
        <strain evidence="1">NC1722</strain>
    </source>
</reference>
<dbReference type="Proteomes" id="UP001221898">
    <property type="component" value="Unassembled WGS sequence"/>
</dbReference>
<protein>
    <submittedName>
        <fullName evidence="1">Uncharacterized protein</fullName>
    </submittedName>
</protein>
<keyword evidence="2" id="KW-1185">Reference proteome</keyword>
<name>A0AAD7W1V9_9TELE</name>
<evidence type="ECO:0000313" key="2">
    <source>
        <dbReference type="Proteomes" id="UP001221898"/>
    </source>
</evidence>
<dbReference type="EMBL" id="JAINUG010000412">
    <property type="protein sequence ID" value="KAJ8372184.1"/>
    <property type="molecule type" value="Genomic_DNA"/>
</dbReference>
<dbReference type="AlphaFoldDB" id="A0AAD7W1V9"/>
<gene>
    <name evidence="1" type="ORF">AAFF_G00294010</name>
</gene>